<keyword evidence="1" id="KW-1133">Transmembrane helix</keyword>
<keyword evidence="4" id="KW-1185">Reference proteome</keyword>
<name>A0ABW5VXW6_9MICO</name>
<gene>
    <name evidence="3" type="ORF">ACFS27_21450</name>
</gene>
<evidence type="ECO:0000259" key="2">
    <source>
        <dbReference type="Pfam" id="PF14219"/>
    </source>
</evidence>
<proteinExistence type="predicted"/>
<dbReference type="InterPro" id="IPR025565">
    <property type="entry name" value="DUF4328"/>
</dbReference>
<feature type="transmembrane region" description="Helical" evidence="1">
    <location>
        <begin position="88"/>
        <end position="106"/>
    </location>
</feature>
<dbReference type="Pfam" id="PF14219">
    <property type="entry name" value="DUF4328"/>
    <property type="match status" value="1"/>
</dbReference>
<keyword evidence="1" id="KW-0812">Transmembrane</keyword>
<feature type="transmembrane region" description="Helical" evidence="1">
    <location>
        <begin position="157"/>
        <end position="181"/>
    </location>
</feature>
<protein>
    <submittedName>
        <fullName evidence="3">DUF4328 domain-containing protein</fullName>
    </submittedName>
</protein>
<dbReference type="EMBL" id="JBHUOG010000002">
    <property type="protein sequence ID" value="MFD2796141.1"/>
    <property type="molecule type" value="Genomic_DNA"/>
</dbReference>
<comment type="caution">
    <text evidence="3">The sequence shown here is derived from an EMBL/GenBank/DDBJ whole genome shotgun (WGS) entry which is preliminary data.</text>
</comment>
<feature type="transmembrane region" description="Helical" evidence="1">
    <location>
        <begin position="46"/>
        <end position="67"/>
    </location>
</feature>
<accession>A0ABW5VXW6</accession>
<organism evidence="3 4">
    <name type="scientific">Promicromonospora vindobonensis</name>
    <dbReference type="NCBI Taxonomy" id="195748"/>
    <lineage>
        <taxon>Bacteria</taxon>
        <taxon>Bacillati</taxon>
        <taxon>Actinomycetota</taxon>
        <taxon>Actinomycetes</taxon>
        <taxon>Micrococcales</taxon>
        <taxon>Promicromonosporaceae</taxon>
        <taxon>Promicromonospora</taxon>
    </lineage>
</organism>
<evidence type="ECO:0000313" key="3">
    <source>
        <dbReference type="EMBL" id="MFD2796141.1"/>
    </source>
</evidence>
<evidence type="ECO:0000256" key="1">
    <source>
        <dbReference type="SAM" id="Phobius"/>
    </source>
</evidence>
<keyword evidence="1" id="KW-0472">Membrane</keyword>
<dbReference type="RefSeq" id="WP_377187208.1">
    <property type="nucleotide sequence ID" value="NZ_JBHUOG010000002.1"/>
</dbReference>
<feature type="domain" description="DUF4328" evidence="2">
    <location>
        <begin position="48"/>
        <end position="188"/>
    </location>
</feature>
<sequence length="202" mass="22344">MQGIAVAWCLLLLVDCVAAFQASDVWRDAATSGLAWGQVEVTPYDSIGYFYLPVQVAAFLVGCRWLYRSRRLADVLSPSSRHTHRPSRVWLAWAFPVINLWFPYQVVRDIRRATVGPAATTAPVQLWWLLWLVWIAVDVAAYLVLDAVTPAIGPDATLVTAVRWFVTGSTVLGVACGAVWLRLIDEITSAQRARLTTSGEVS</sequence>
<evidence type="ECO:0000313" key="4">
    <source>
        <dbReference type="Proteomes" id="UP001597479"/>
    </source>
</evidence>
<reference evidence="4" key="1">
    <citation type="journal article" date="2019" name="Int. J. Syst. Evol. Microbiol.">
        <title>The Global Catalogue of Microorganisms (GCM) 10K type strain sequencing project: providing services to taxonomists for standard genome sequencing and annotation.</title>
        <authorList>
            <consortium name="The Broad Institute Genomics Platform"/>
            <consortium name="The Broad Institute Genome Sequencing Center for Infectious Disease"/>
            <person name="Wu L."/>
            <person name="Ma J."/>
        </authorList>
    </citation>
    <scope>NUCLEOTIDE SEQUENCE [LARGE SCALE GENOMIC DNA]</scope>
    <source>
        <strain evidence="4">CCM 7044</strain>
    </source>
</reference>
<dbReference type="Proteomes" id="UP001597479">
    <property type="component" value="Unassembled WGS sequence"/>
</dbReference>
<feature type="transmembrane region" description="Helical" evidence="1">
    <location>
        <begin position="126"/>
        <end position="145"/>
    </location>
</feature>